<dbReference type="Proteomes" id="UP000822688">
    <property type="component" value="Chromosome V"/>
</dbReference>
<accession>A0A8T0HPQ7</accession>
<feature type="region of interest" description="Disordered" evidence="1">
    <location>
        <begin position="155"/>
        <end position="189"/>
    </location>
</feature>
<organism evidence="2 3">
    <name type="scientific">Ceratodon purpureus</name>
    <name type="common">Fire moss</name>
    <name type="synonym">Dicranum purpureum</name>
    <dbReference type="NCBI Taxonomy" id="3225"/>
    <lineage>
        <taxon>Eukaryota</taxon>
        <taxon>Viridiplantae</taxon>
        <taxon>Streptophyta</taxon>
        <taxon>Embryophyta</taxon>
        <taxon>Bryophyta</taxon>
        <taxon>Bryophytina</taxon>
        <taxon>Bryopsida</taxon>
        <taxon>Dicranidae</taxon>
        <taxon>Pseudoditrichales</taxon>
        <taxon>Ditrichaceae</taxon>
        <taxon>Ceratodon</taxon>
    </lineage>
</organism>
<evidence type="ECO:0000256" key="1">
    <source>
        <dbReference type="SAM" id="MobiDB-lite"/>
    </source>
</evidence>
<proteinExistence type="predicted"/>
<sequence length="325" mass="36046">MSWVQSAGDTFDLNALQVAETLQFTPTGYSIPACHRTLYVPPASVTVPTNAASLKAQIKSEPVTRELYASIVADVKNLCKEAAENLIGELQERFPASSLMDAFGFVYPQYWLQPNAEGDFVKHLAVIKEHYGMPKEFGTAKTTKSKRKAALVTAVNSETMSASDGEDETLLRQSGHESTEGSPSQALKKTAPKIAHPVLSIQRLDEQASMFKLAMMGNAHAAMQGEAPLNPLTRLWRRIKANALLRNKLSEYMKIVELAVVTVLGSVEDERTFSTLSFMKNRLRNRLSTHLPLVVGMHAQDFYGLSDFPYDAAYDEWKSSNRKED</sequence>
<dbReference type="AlphaFoldDB" id="A0A8T0HPQ7"/>
<protein>
    <recommendedName>
        <fullName evidence="4">HAT C-terminal dimerisation domain-containing protein</fullName>
    </recommendedName>
</protein>
<keyword evidence="3" id="KW-1185">Reference proteome</keyword>
<reference evidence="2" key="1">
    <citation type="submission" date="2020-06" db="EMBL/GenBank/DDBJ databases">
        <title>WGS assembly of Ceratodon purpureus strain R40.</title>
        <authorList>
            <person name="Carey S.B."/>
            <person name="Jenkins J."/>
            <person name="Shu S."/>
            <person name="Lovell J.T."/>
            <person name="Sreedasyam A."/>
            <person name="Maumus F."/>
            <person name="Tiley G.P."/>
            <person name="Fernandez-Pozo N."/>
            <person name="Barry K."/>
            <person name="Chen C."/>
            <person name="Wang M."/>
            <person name="Lipzen A."/>
            <person name="Daum C."/>
            <person name="Saski C.A."/>
            <person name="Payton A.C."/>
            <person name="Mcbreen J.C."/>
            <person name="Conrad R.E."/>
            <person name="Kollar L.M."/>
            <person name="Olsson S."/>
            <person name="Huttunen S."/>
            <person name="Landis J.B."/>
            <person name="Wickett N.J."/>
            <person name="Johnson M.G."/>
            <person name="Rensing S.A."/>
            <person name="Grimwood J."/>
            <person name="Schmutz J."/>
            <person name="Mcdaniel S.F."/>
        </authorList>
    </citation>
    <scope>NUCLEOTIDE SEQUENCE</scope>
    <source>
        <strain evidence="2">R40</strain>
    </source>
</reference>
<evidence type="ECO:0000313" key="2">
    <source>
        <dbReference type="EMBL" id="KAG0572769.1"/>
    </source>
</evidence>
<comment type="caution">
    <text evidence="2">The sequence shown here is derived from an EMBL/GenBank/DDBJ whole genome shotgun (WGS) entry which is preliminary data.</text>
</comment>
<evidence type="ECO:0008006" key="4">
    <source>
        <dbReference type="Google" id="ProtNLM"/>
    </source>
</evidence>
<dbReference type="EMBL" id="CM026426">
    <property type="protein sequence ID" value="KAG0572769.1"/>
    <property type="molecule type" value="Genomic_DNA"/>
</dbReference>
<evidence type="ECO:0000313" key="3">
    <source>
        <dbReference type="Proteomes" id="UP000822688"/>
    </source>
</evidence>
<name>A0A8T0HPQ7_CERPU</name>
<gene>
    <name evidence="2" type="ORF">KC19_VG123300</name>
</gene>